<evidence type="ECO:0000256" key="10">
    <source>
        <dbReference type="SAM" id="Phobius"/>
    </source>
</evidence>
<dbReference type="EMBL" id="CAACVG010006741">
    <property type="protein sequence ID" value="VEN41368.1"/>
    <property type="molecule type" value="Genomic_DNA"/>
</dbReference>
<dbReference type="Proteomes" id="UP000410492">
    <property type="component" value="Unassembled WGS sequence"/>
</dbReference>
<dbReference type="PANTHER" id="PTHR21137">
    <property type="entry name" value="ODORANT RECEPTOR"/>
    <property type="match status" value="1"/>
</dbReference>
<evidence type="ECO:0000256" key="8">
    <source>
        <dbReference type="ARBA" id="ARBA00023170"/>
    </source>
</evidence>
<gene>
    <name evidence="11" type="ORF">CALMAC_LOCUS5211</name>
</gene>
<evidence type="ECO:0000256" key="6">
    <source>
        <dbReference type="ARBA" id="ARBA00022989"/>
    </source>
</evidence>
<dbReference type="PANTHER" id="PTHR21137:SF35">
    <property type="entry name" value="ODORANT RECEPTOR 19A-RELATED"/>
    <property type="match status" value="1"/>
</dbReference>
<evidence type="ECO:0000256" key="7">
    <source>
        <dbReference type="ARBA" id="ARBA00023136"/>
    </source>
</evidence>
<feature type="transmembrane region" description="Helical" evidence="10">
    <location>
        <begin position="193"/>
        <end position="215"/>
    </location>
</feature>
<comment type="subcellular location">
    <subcellularLocation>
        <location evidence="1">Cell membrane</location>
        <topology evidence="1">Multi-pass membrane protein</topology>
    </subcellularLocation>
</comment>
<keyword evidence="6 10" id="KW-1133">Transmembrane helix</keyword>
<keyword evidence="2" id="KW-1003">Cell membrane</keyword>
<protein>
    <recommendedName>
        <fullName evidence="13">Odorant receptor</fullName>
    </recommendedName>
</protein>
<evidence type="ECO:0000256" key="5">
    <source>
        <dbReference type="ARBA" id="ARBA00022725"/>
    </source>
</evidence>
<evidence type="ECO:0008006" key="13">
    <source>
        <dbReference type="Google" id="ProtNLM"/>
    </source>
</evidence>
<dbReference type="OrthoDB" id="6692298at2759"/>
<feature type="transmembrane region" description="Helical" evidence="10">
    <location>
        <begin position="6"/>
        <end position="24"/>
    </location>
</feature>
<keyword evidence="4 10" id="KW-0812">Transmembrane</keyword>
<dbReference type="AlphaFoldDB" id="A0A653C1C9"/>
<evidence type="ECO:0000256" key="3">
    <source>
        <dbReference type="ARBA" id="ARBA00022606"/>
    </source>
</evidence>
<evidence type="ECO:0000313" key="11">
    <source>
        <dbReference type="EMBL" id="VEN41368.1"/>
    </source>
</evidence>
<dbReference type="InterPro" id="IPR004117">
    <property type="entry name" value="7tm6_olfct_rcpt"/>
</dbReference>
<accession>A0A653C1C9</accession>
<evidence type="ECO:0000256" key="2">
    <source>
        <dbReference type="ARBA" id="ARBA00022475"/>
    </source>
</evidence>
<organism evidence="11 12">
    <name type="scientific">Callosobruchus maculatus</name>
    <name type="common">Southern cowpea weevil</name>
    <name type="synonym">Pulse bruchid</name>
    <dbReference type="NCBI Taxonomy" id="64391"/>
    <lineage>
        <taxon>Eukaryota</taxon>
        <taxon>Metazoa</taxon>
        <taxon>Ecdysozoa</taxon>
        <taxon>Arthropoda</taxon>
        <taxon>Hexapoda</taxon>
        <taxon>Insecta</taxon>
        <taxon>Pterygota</taxon>
        <taxon>Neoptera</taxon>
        <taxon>Endopterygota</taxon>
        <taxon>Coleoptera</taxon>
        <taxon>Polyphaga</taxon>
        <taxon>Cucujiformia</taxon>
        <taxon>Chrysomeloidea</taxon>
        <taxon>Chrysomelidae</taxon>
        <taxon>Bruchinae</taxon>
        <taxon>Bruchini</taxon>
        <taxon>Callosobruchus</taxon>
    </lineage>
</organism>
<dbReference type="GO" id="GO:0005549">
    <property type="term" value="F:odorant binding"/>
    <property type="evidence" value="ECO:0007669"/>
    <property type="project" value="InterPro"/>
</dbReference>
<evidence type="ECO:0000256" key="4">
    <source>
        <dbReference type="ARBA" id="ARBA00022692"/>
    </source>
</evidence>
<feature type="transmembrane region" description="Helical" evidence="10">
    <location>
        <begin position="227"/>
        <end position="247"/>
    </location>
</feature>
<evidence type="ECO:0000256" key="1">
    <source>
        <dbReference type="ARBA" id="ARBA00004651"/>
    </source>
</evidence>
<evidence type="ECO:0000313" key="12">
    <source>
        <dbReference type="Proteomes" id="UP000410492"/>
    </source>
</evidence>
<name>A0A653C1C9_CALMS</name>
<reference evidence="11 12" key="1">
    <citation type="submission" date="2019-01" db="EMBL/GenBank/DDBJ databases">
        <authorList>
            <person name="Sayadi A."/>
        </authorList>
    </citation>
    <scope>NUCLEOTIDE SEQUENCE [LARGE SCALE GENOMIC DNA]</scope>
</reference>
<proteinExistence type="predicted"/>
<keyword evidence="3" id="KW-0716">Sensory transduction</keyword>
<dbReference type="GO" id="GO:0007165">
    <property type="term" value="P:signal transduction"/>
    <property type="evidence" value="ECO:0007669"/>
    <property type="project" value="UniProtKB-KW"/>
</dbReference>
<evidence type="ECO:0000256" key="9">
    <source>
        <dbReference type="ARBA" id="ARBA00023224"/>
    </source>
</evidence>
<keyword evidence="5" id="KW-0552">Olfaction</keyword>
<sequence>MLDDRKSNTFAYFQVLLYLICLYVQRPKVQLLIEYMKQHFWDPATYSVPELKISYKETMKRLRAKYYGYIVIMLVCASAFCYGRIALDGRHVPENMTFKSYIPPGVNFWALFAWQHIQATGTINILTSMDFCICSIVSLTTLQFRLLRYEVETLFDGFENDQNGSNEFKNKFRKCNGHHNFLLSFTTMVVNTFSMLMFIYMGVIVIILCIETYLLFCIDNLVDFMRLVTYTLLMYVELFVCFCYPSQELFDEANQLSISLYCNTNWYNYPSCYRNILILLGKSQRRVIFTACGLLDLDLRTGMSVSRELRY</sequence>
<keyword evidence="8" id="KW-0675">Receptor</keyword>
<keyword evidence="12" id="KW-1185">Reference proteome</keyword>
<dbReference type="GO" id="GO:0004984">
    <property type="term" value="F:olfactory receptor activity"/>
    <property type="evidence" value="ECO:0007669"/>
    <property type="project" value="InterPro"/>
</dbReference>
<feature type="transmembrane region" description="Helical" evidence="10">
    <location>
        <begin position="66"/>
        <end position="87"/>
    </location>
</feature>
<dbReference type="Pfam" id="PF02949">
    <property type="entry name" value="7tm_6"/>
    <property type="match status" value="1"/>
</dbReference>
<keyword evidence="7 10" id="KW-0472">Membrane</keyword>
<dbReference type="GO" id="GO:0005886">
    <property type="term" value="C:plasma membrane"/>
    <property type="evidence" value="ECO:0007669"/>
    <property type="project" value="UniProtKB-SubCell"/>
</dbReference>
<keyword evidence="9" id="KW-0807">Transducer</keyword>